<keyword evidence="2" id="KW-1185">Reference proteome</keyword>
<reference evidence="1 2" key="1">
    <citation type="journal article" date="2024" name="Chem. Sci.">
        <title>Discovery of megapolipeptins by genome mining of a Burkholderiales bacteria collection.</title>
        <authorList>
            <person name="Paulo B.S."/>
            <person name="Recchia M.J.J."/>
            <person name="Lee S."/>
            <person name="Fergusson C.H."/>
            <person name="Romanowski S.B."/>
            <person name="Hernandez A."/>
            <person name="Krull N."/>
            <person name="Liu D.Y."/>
            <person name="Cavanagh H."/>
            <person name="Bos A."/>
            <person name="Gray C.A."/>
            <person name="Murphy B.T."/>
            <person name="Linington R.G."/>
            <person name="Eustaquio A.S."/>
        </authorList>
    </citation>
    <scope>NUCLEOTIDE SEQUENCE [LARGE SCALE GENOMIC DNA]</scope>
    <source>
        <strain evidence="1 2">RL17-374-BIF-D</strain>
    </source>
</reference>
<comment type="caution">
    <text evidence="1">The sequence shown here is derived from an EMBL/GenBank/DDBJ whole genome shotgun (WGS) entry which is preliminary data.</text>
</comment>
<gene>
    <name evidence="1" type="ORF">PQR08_32295</name>
</gene>
<evidence type="ECO:0008006" key="3">
    <source>
        <dbReference type="Google" id="ProtNLM"/>
    </source>
</evidence>
<sequence>MFALAQHSDITRELVKRLYSTYRTIYVGLAREIDASATARECLARATLIAAQMEGAATLMFGAQKQAPSVVHVFELMQAMTIRIAHGDFATKDTS</sequence>
<proteinExistence type="predicted"/>
<dbReference type="RefSeq" id="WP_408163648.1">
    <property type="nucleotide sequence ID" value="NZ_JAQQDB010000045.1"/>
</dbReference>
<name>A0ABW9CU53_9BURK</name>
<evidence type="ECO:0000313" key="2">
    <source>
        <dbReference type="Proteomes" id="UP001629462"/>
    </source>
</evidence>
<dbReference type="EMBL" id="JAQQDB010000045">
    <property type="protein sequence ID" value="MFM0522106.1"/>
    <property type="molecule type" value="Genomic_DNA"/>
</dbReference>
<protein>
    <recommendedName>
        <fullName evidence="3">TetR family transcriptional regulator</fullName>
    </recommendedName>
</protein>
<organism evidence="1 2">
    <name type="scientific">Caballeronia jiangsuensis</name>
    <dbReference type="NCBI Taxonomy" id="1458357"/>
    <lineage>
        <taxon>Bacteria</taxon>
        <taxon>Pseudomonadati</taxon>
        <taxon>Pseudomonadota</taxon>
        <taxon>Betaproteobacteria</taxon>
        <taxon>Burkholderiales</taxon>
        <taxon>Burkholderiaceae</taxon>
        <taxon>Caballeronia</taxon>
    </lineage>
</organism>
<dbReference type="Proteomes" id="UP001629462">
    <property type="component" value="Unassembled WGS sequence"/>
</dbReference>
<accession>A0ABW9CU53</accession>
<evidence type="ECO:0000313" key="1">
    <source>
        <dbReference type="EMBL" id="MFM0522106.1"/>
    </source>
</evidence>